<proteinExistence type="inferred from homology"/>
<dbReference type="RefSeq" id="WP_061556273.1">
    <property type="nucleotide sequence ID" value="NZ_MZZM01000005.1"/>
</dbReference>
<evidence type="ECO:0000313" key="4">
    <source>
        <dbReference type="Proteomes" id="UP000193040"/>
    </source>
</evidence>
<evidence type="ECO:0000313" key="3">
    <source>
        <dbReference type="EMBL" id="ORJ64167.1"/>
    </source>
</evidence>
<evidence type="ECO:0000256" key="2">
    <source>
        <dbReference type="ARBA" id="ARBA00023002"/>
    </source>
</evidence>
<protein>
    <submittedName>
        <fullName evidence="3">Oxidoreductase</fullName>
    </submittedName>
</protein>
<dbReference type="STRING" id="1784.VC42_05380"/>
<dbReference type="PROSITE" id="PS00061">
    <property type="entry name" value="ADH_SHORT"/>
    <property type="match status" value="1"/>
</dbReference>
<dbReference type="AlphaFoldDB" id="A0A1X0YGS8"/>
<accession>A0A1X0YGS8</accession>
<dbReference type="SUPFAM" id="SSF51735">
    <property type="entry name" value="NAD(P)-binding Rossmann-fold domains"/>
    <property type="match status" value="1"/>
</dbReference>
<dbReference type="InterPro" id="IPR036291">
    <property type="entry name" value="NAD(P)-bd_dom_sf"/>
</dbReference>
<dbReference type="InterPro" id="IPR020904">
    <property type="entry name" value="Sc_DH/Rdtase_CS"/>
</dbReference>
<dbReference type="Gene3D" id="3.40.50.720">
    <property type="entry name" value="NAD(P)-binding Rossmann-like Domain"/>
    <property type="match status" value="1"/>
</dbReference>
<dbReference type="PANTHER" id="PTHR44196:SF1">
    <property type="entry name" value="DEHYDROGENASE_REDUCTASE SDR FAMILY MEMBER 7B"/>
    <property type="match status" value="1"/>
</dbReference>
<dbReference type="GO" id="GO:0016020">
    <property type="term" value="C:membrane"/>
    <property type="evidence" value="ECO:0007669"/>
    <property type="project" value="TreeGrafter"/>
</dbReference>
<keyword evidence="2" id="KW-0560">Oxidoreductase</keyword>
<evidence type="ECO:0000256" key="1">
    <source>
        <dbReference type="ARBA" id="ARBA00006484"/>
    </source>
</evidence>
<dbReference type="InterPro" id="IPR002347">
    <property type="entry name" value="SDR_fam"/>
</dbReference>
<dbReference type="CDD" id="cd05233">
    <property type="entry name" value="SDR_c"/>
    <property type="match status" value="1"/>
</dbReference>
<dbReference type="PRINTS" id="PR00081">
    <property type="entry name" value="GDHRDH"/>
</dbReference>
<keyword evidence="4" id="KW-1185">Reference proteome</keyword>
<dbReference type="GO" id="GO:0016491">
    <property type="term" value="F:oxidoreductase activity"/>
    <property type="evidence" value="ECO:0007669"/>
    <property type="project" value="UniProtKB-KW"/>
</dbReference>
<organism evidence="3 4">
    <name type="scientific">Mycobacterium simiae</name>
    <name type="common">Mycobacterium habana</name>
    <dbReference type="NCBI Taxonomy" id="1784"/>
    <lineage>
        <taxon>Bacteria</taxon>
        <taxon>Bacillati</taxon>
        <taxon>Actinomycetota</taxon>
        <taxon>Actinomycetes</taxon>
        <taxon>Mycobacteriales</taxon>
        <taxon>Mycobacteriaceae</taxon>
        <taxon>Mycobacterium</taxon>
        <taxon>Mycobacterium simiae complex</taxon>
    </lineage>
</organism>
<dbReference type="Pfam" id="PF00106">
    <property type="entry name" value="adh_short"/>
    <property type="match status" value="1"/>
</dbReference>
<comment type="caution">
    <text evidence="3">The sequence shown here is derived from an EMBL/GenBank/DDBJ whole genome shotgun (WGS) entry which is preliminary data.</text>
</comment>
<dbReference type="EMBL" id="MZZM01000005">
    <property type="protein sequence ID" value="ORJ64167.1"/>
    <property type="molecule type" value="Genomic_DNA"/>
</dbReference>
<reference evidence="3 4" key="1">
    <citation type="submission" date="2017-03" db="EMBL/GenBank/DDBJ databases">
        <title>Genomic insights into Mycobacterium simiae human colonization.</title>
        <authorList>
            <person name="Steffani J.L."/>
            <person name="Brunck M.E."/>
            <person name="Cruz E."/>
            <person name="Montiel R."/>
            <person name="Barona F."/>
        </authorList>
    </citation>
    <scope>NUCLEOTIDE SEQUENCE [LARGE SCALE GENOMIC DNA]</scope>
    <source>
        <strain evidence="3 4">MsiGto</strain>
    </source>
</reference>
<name>A0A1X0YGS8_MYCSI</name>
<sequence length="261" mass="28118">MVQAKLALVTGASSGIGFELATQFARNGYDVVVAAEDDGIHDVPDKLSQWDSVVQAVQVDLRTADGVEHLYRSATDGDRELAAAALNAGIGRGEMFLKSELEDDLSIIDLNVRSTVHLAKLVLRDMANRNRGKLLLTSSVASMMPGSYQPVYNASKSFIQSFAEALHDELRDTPITVTALMPGVTDTNFFHRARMDDSVAGKMPKDDPALVARQGFDAMMRGDAKVQGGSVLSHVLGAATRVLPDSVKAVMNRVISIPIHR</sequence>
<comment type="similarity">
    <text evidence="1">Belongs to the short-chain dehydrogenases/reductases (SDR) family.</text>
</comment>
<gene>
    <name evidence="3" type="ORF">B5M45_02940</name>
</gene>
<dbReference type="Proteomes" id="UP000193040">
    <property type="component" value="Unassembled WGS sequence"/>
</dbReference>
<dbReference type="PANTHER" id="PTHR44196">
    <property type="entry name" value="DEHYDROGENASE/REDUCTASE SDR FAMILY MEMBER 7B"/>
    <property type="match status" value="1"/>
</dbReference>